<keyword evidence="7 11" id="KW-0472">Membrane</keyword>
<evidence type="ECO:0000256" key="10">
    <source>
        <dbReference type="SAM" id="Coils"/>
    </source>
</evidence>
<feature type="domain" description="RING-type" evidence="12">
    <location>
        <begin position="64"/>
        <end position="108"/>
    </location>
</feature>
<evidence type="ECO:0000256" key="8">
    <source>
        <dbReference type="ARBA" id="ARBA00024209"/>
    </source>
</evidence>
<dbReference type="SMART" id="SM00184">
    <property type="entry name" value="RING"/>
    <property type="match status" value="1"/>
</dbReference>
<sequence>MENYQEFIPKIFDSTLITAISSYTVFFVIVFFVIRLLFKRFRGEKHLSIFTFNPNPINKETLYCAVCLHDLIGGERYRKLPQCNHCFHVDCIDEWFKLQSHPTCPICRSQVHHHHLPQHQQHTSILSCFLSFSHSTLTKMSNLLNDDHEIATPLSENFSVVIGKESQVGELPIQRRPIKVFQAGYERGFEGGILISQPGVERCLEKMVLSWSVLGFYVLSNAGSEQVRMDFWRLNMFDGDSSRSPWTHSCERKRVEGACTSKPNRLGVNRQGCILFKQSKVNHQPAGEQVNKPTAGPSRTAPIRINFCSKITGIVKLITTSFLRAGHFEQLKKTPFWIMIEAIRINKLNHNEFRKFNKAILKIIRTYDAHCDTFNIGGNFVKLCRSDIRLLFGIQCGTRHIDLSPCQRPTSGFIQRRSHNTVRITSKLVKTLFEEAMGGRRRVGEEDATKLLTLYMCQKLFFANSGETISWAFVRYIDDLKTLRAYDWTGGILQMLMDSIKAFHHTPKKGHWVCCRIAGCRVWIFQHLVNSKYMTSVRINRLRSLEYERDILATDEHEIGHCNERAMDVVGSDVAGCTELEKALKSMADMVVRNKTNEGTIAKLEVEVVSLKSKMEIQAVNIVGGFGCVMKVKDDKIQKLENENKELRQTISMLENQLSDHQVHTITQAYPRNDFGNVGVSHCQGRSGFDVTVVHDVTPIRVSVNSGVSSQNVTVYTVSDSSPALQRSLGDVSLSTPKMEVFSYVGEGVRNSFVRNIKNKVRKELRLKDYDY</sequence>
<dbReference type="AlphaFoldDB" id="A0A4S4F2S5"/>
<keyword evidence="2 11" id="KW-0812">Transmembrane</keyword>
<evidence type="ECO:0000256" key="11">
    <source>
        <dbReference type="SAM" id="Phobius"/>
    </source>
</evidence>
<dbReference type="CDD" id="cd16461">
    <property type="entry name" value="RING-H2_EL5-like"/>
    <property type="match status" value="1"/>
</dbReference>
<dbReference type="STRING" id="542762.A0A4S4F2S5"/>
<comment type="caution">
    <text evidence="13">The sequence shown here is derived from an EMBL/GenBank/DDBJ whole genome shotgun (WGS) entry which is preliminary data.</text>
</comment>
<evidence type="ECO:0000256" key="6">
    <source>
        <dbReference type="ARBA" id="ARBA00022989"/>
    </source>
</evidence>
<evidence type="ECO:0000256" key="2">
    <source>
        <dbReference type="ARBA" id="ARBA00022692"/>
    </source>
</evidence>
<protein>
    <recommendedName>
        <fullName evidence="12">RING-type domain-containing protein</fullName>
    </recommendedName>
</protein>
<evidence type="ECO:0000313" key="13">
    <source>
        <dbReference type="EMBL" id="THG23811.1"/>
    </source>
</evidence>
<dbReference type="InterPro" id="IPR001841">
    <property type="entry name" value="Znf_RING"/>
</dbReference>
<keyword evidence="14" id="KW-1185">Reference proteome</keyword>
<evidence type="ECO:0000256" key="9">
    <source>
        <dbReference type="PROSITE-ProRule" id="PRU00175"/>
    </source>
</evidence>
<evidence type="ECO:0000313" key="14">
    <source>
        <dbReference type="Proteomes" id="UP000306102"/>
    </source>
</evidence>
<keyword evidence="6 11" id="KW-1133">Transmembrane helix</keyword>
<organism evidence="13 14">
    <name type="scientific">Camellia sinensis var. sinensis</name>
    <name type="common">China tea</name>
    <dbReference type="NCBI Taxonomy" id="542762"/>
    <lineage>
        <taxon>Eukaryota</taxon>
        <taxon>Viridiplantae</taxon>
        <taxon>Streptophyta</taxon>
        <taxon>Embryophyta</taxon>
        <taxon>Tracheophyta</taxon>
        <taxon>Spermatophyta</taxon>
        <taxon>Magnoliopsida</taxon>
        <taxon>eudicotyledons</taxon>
        <taxon>Gunneridae</taxon>
        <taxon>Pentapetalae</taxon>
        <taxon>asterids</taxon>
        <taxon>Ericales</taxon>
        <taxon>Theaceae</taxon>
        <taxon>Camellia</taxon>
    </lineage>
</organism>
<comment type="similarity">
    <text evidence="8">Belongs to the RING-type zinc finger family. ATL subfamily.</text>
</comment>
<evidence type="ECO:0000259" key="12">
    <source>
        <dbReference type="PROSITE" id="PS50089"/>
    </source>
</evidence>
<dbReference type="GO" id="GO:0016567">
    <property type="term" value="P:protein ubiquitination"/>
    <property type="evidence" value="ECO:0007669"/>
    <property type="project" value="UniProtKB-UniPathway"/>
</dbReference>
<evidence type="ECO:0000256" key="5">
    <source>
        <dbReference type="ARBA" id="ARBA00022833"/>
    </source>
</evidence>
<dbReference type="GO" id="GO:0016020">
    <property type="term" value="C:membrane"/>
    <property type="evidence" value="ECO:0007669"/>
    <property type="project" value="UniProtKB-SubCell"/>
</dbReference>
<accession>A0A4S4F2S5</accession>
<dbReference type="InterPro" id="IPR013083">
    <property type="entry name" value="Znf_RING/FYVE/PHD"/>
</dbReference>
<dbReference type="Pfam" id="PF13639">
    <property type="entry name" value="zf-RING_2"/>
    <property type="match status" value="1"/>
</dbReference>
<name>A0A4S4F2S5_CAMSN</name>
<reference evidence="13 14" key="1">
    <citation type="journal article" date="2018" name="Proc. Natl. Acad. Sci. U.S.A.">
        <title>Draft genome sequence of Camellia sinensis var. sinensis provides insights into the evolution of the tea genome and tea quality.</title>
        <authorList>
            <person name="Wei C."/>
            <person name="Yang H."/>
            <person name="Wang S."/>
            <person name="Zhao J."/>
            <person name="Liu C."/>
            <person name="Gao L."/>
            <person name="Xia E."/>
            <person name="Lu Y."/>
            <person name="Tai Y."/>
            <person name="She G."/>
            <person name="Sun J."/>
            <person name="Cao H."/>
            <person name="Tong W."/>
            <person name="Gao Q."/>
            <person name="Li Y."/>
            <person name="Deng W."/>
            <person name="Jiang X."/>
            <person name="Wang W."/>
            <person name="Chen Q."/>
            <person name="Zhang S."/>
            <person name="Li H."/>
            <person name="Wu J."/>
            <person name="Wang P."/>
            <person name="Li P."/>
            <person name="Shi C."/>
            <person name="Zheng F."/>
            <person name="Jian J."/>
            <person name="Huang B."/>
            <person name="Shan D."/>
            <person name="Shi M."/>
            <person name="Fang C."/>
            <person name="Yue Y."/>
            <person name="Li F."/>
            <person name="Li D."/>
            <person name="Wei S."/>
            <person name="Han B."/>
            <person name="Jiang C."/>
            <person name="Yin Y."/>
            <person name="Xia T."/>
            <person name="Zhang Z."/>
            <person name="Bennetzen J.L."/>
            <person name="Zhao S."/>
            <person name="Wan X."/>
        </authorList>
    </citation>
    <scope>NUCLEOTIDE SEQUENCE [LARGE SCALE GENOMIC DNA]</scope>
    <source>
        <strain evidence="14">cv. Shuchazao</strain>
        <tissue evidence="13">Leaf</tissue>
    </source>
</reference>
<dbReference type="SUPFAM" id="SSF57850">
    <property type="entry name" value="RING/U-box"/>
    <property type="match status" value="1"/>
</dbReference>
<proteinExistence type="inferred from homology"/>
<evidence type="ECO:0000256" key="7">
    <source>
        <dbReference type="ARBA" id="ARBA00023136"/>
    </source>
</evidence>
<dbReference type="UniPathway" id="UPA00143"/>
<evidence type="ECO:0000256" key="3">
    <source>
        <dbReference type="ARBA" id="ARBA00022723"/>
    </source>
</evidence>
<evidence type="ECO:0000256" key="1">
    <source>
        <dbReference type="ARBA" id="ARBA00004370"/>
    </source>
</evidence>
<feature type="coiled-coil region" evidence="10">
    <location>
        <begin position="630"/>
        <end position="664"/>
    </location>
</feature>
<keyword evidence="3" id="KW-0479">Metal-binding</keyword>
<dbReference type="PANTHER" id="PTHR46539">
    <property type="entry name" value="E3 UBIQUITIN-PROTEIN LIGASE ATL42"/>
    <property type="match status" value="1"/>
</dbReference>
<dbReference type="PANTHER" id="PTHR46539:SF33">
    <property type="entry name" value="(WILD MALAYSIAN BANANA) HYPOTHETICAL PROTEIN"/>
    <property type="match status" value="1"/>
</dbReference>
<keyword evidence="5" id="KW-0862">Zinc</keyword>
<dbReference type="PROSITE" id="PS50089">
    <property type="entry name" value="ZF_RING_2"/>
    <property type="match status" value="1"/>
</dbReference>
<keyword evidence="4 9" id="KW-0863">Zinc-finger</keyword>
<dbReference type="Proteomes" id="UP000306102">
    <property type="component" value="Unassembled WGS sequence"/>
</dbReference>
<dbReference type="Gene3D" id="3.30.40.10">
    <property type="entry name" value="Zinc/RING finger domain, C3HC4 (zinc finger)"/>
    <property type="match status" value="1"/>
</dbReference>
<gene>
    <name evidence="13" type="ORF">TEA_001607</name>
</gene>
<evidence type="ECO:0000256" key="4">
    <source>
        <dbReference type="ARBA" id="ARBA00022771"/>
    </source>
</evidence>
<keyword evidence="10" id="KW-0175">Coiled coil</keyword>
<feature type="transmembrane region" description="Helical" evidence="11">
    <location>
        <begin position="20"/>
        <end position="38"/>
    </location>
</feature>
<comment type="subcellular location">
    <subcellularLocation>
        <location evidence="1">Membrane</location>
    </subcellularLocation>
</comment>
<dbReference type="EMBL" id="SDRB02000132">
    <property type="protein sequence ID" value="THG23811.1"/>
    <property type="molecule type" value="Genomic_DNA"/>
</dbReference>
<dbReference type="GO" id="GO:0008270">
    <property type="term" value="F:zinc ion binding"/>
    <property type="evidence" value="ECO:0007669"/>
    <property type="project" value="UniProtKB-KW"/>
</dbReference>